<reference evidence="3" key="1">
    <citation type="submission" date="2015-12" db="EMBL/GenBank/DDBJ databases">
        <authorList>
            <person name="Lodha T.D."/>
            <person name="Chintalapati S."/>
            <person name="Chintalapati V.R."/>
            <person name="Sravanthi T."/>
        </authorList>
    </citation>
    <scope>NUCLEOTIDE SEQUENCE [LARGE SCALE GENOMIC DNA]</scope>
    <source>
        <strain evidence="3">JC133</strain>
    </source>
</reference>
<evidence type="ECO:0000313" key="3">
    <source>
        <dbReference type="Proteomes" id="UP000237350"/>
    </source>
</evidence>
<dbReference type="Proteomes" id="UP000237350">
    <property type="component" value="Unassembled WGS sequence"/>
</dbReference>
<sequence length="354" mass="37304">MNQVPTKRGVRLLERLGGAMVILAAAAMVTAVACDTGTSSSSGPSWTSMLDDPQSGGTIGVIHFVIEALDGKLVDEASVTVTPDGDDLEEILEEGGTVTIEFDDFEPDTPPDFPESLDGFKLNGEITVEVFIGDGEESLTLSGSLATATSVQNISFQDAQLIFTKLPLGDHDEEPRSAEGEVKFGEDGSWHEMSGIVNALLAVSTSGRIIGDVLVKYAGNFMENPDGLVLPGGVSVTWIDEDSHSVRVTLTDYSPGRGDVTLEGDFDVTITPGTEGNPPEEIVLRGELSIENHTLGSISFDGSSGGLTLRDIPDEGGIPGDAQGWVITDSRRYNAGDLFSFGRFLEAMGIMGGD</sequence>
<comment type="caution">
    <text evidence="2">The sequence shown here is derived from an EMBL/GenBank/DDBJ whole genome shotgun (WGS) entry which is preliminary data.</text>
</comment>
<dbReference type="OrthoDB" id="9993943at2"/>
<keyword evidence="3" id="KW-1185">Reference proteome</keyword>
<proteinExistence type="predicted"/>
<accession>A0A2S4K173</accession>
<keyword evidence="1" id="KW-0472">Membrane</keyword>
<organism evidence="2 3">
    <name type="scientific">Alkalispirochaeta sphaeroplastigenens</name>
    <dbReference type="NCBI Taxonomy" id="1187066"/>
    <lineage>
        <taxon>Bacteria</taxon>
        <taxon>Pseudomonadati</taxon>
        <taxon>Spirochaetota</taxon>
        <taxon>Spirochaetia</taxon>
        <taxon>Spirochaetales</taxon>
        <taxon>Spirochaetaceae</taxon>
        <taxon>Alkalispirochaeta</taxon>
    </lineage>
</organism>
<gene>
    <name evidence="2" type="ORF">AU468_01115</name>
</gene>
<keyword evidence="1" id="KW-1133">Transmembrane helix</keyword>
<feature type="transmembrane region" description="Helical" evidence="1">
    <location>
        <begin position="12"/>
        <end position="33"/>
    </location>
</feature>
<dbReference type="EMBL" id="LPWH01000002">
    <property type="protein sequence ID" value="POR05505.1"/>
    <property type="molecule type" value="Genomic_DNA"/>
</dbReference>
<dbReference type="RefSeq" id="WP_103679133.1">
    <property type="nucleotide sequence ID" value="NZ_LPWH01000002.1"/>
</dbReference>
<dbReference type="AlphaFoldDB" id="A0A2S4K173"/>
<evidence type="ECO:0000256" key="1">
    <source>
        <dbReference type="SAM" id="Phobius"/>
    </source>
</evidence>
<keyword evidence="1" id="KW-0812">Transmembrane</keyword>
<protein>
    <submittedName>
        <fullName evidence="2">Uncharacterized protein</fullName>
    </submittedName>
</protein>
<name>A0A2S4K173_9SPIO</name>
<dbReference type="PROSITE" id="PS51257">
    <property type="entry name" value="PROKAR_LIPOPROTEIN"/>
    <property type="match status" value="1"/>
</dbReference>
<evidence type="ECO:0000313" key="2">
    <source>
        <dbReference type="EMBL" id="POR05505.1"/>
    </source>
</evidence>